<accession>A0ABV6GMN7</accession>
<protein>
    <submittedName>
        <fullName evidence="1">Uncharacterized protein</fullName>
    </submittedName>
</protein>
<comment type="caution">
    <text evidence="1">The sequence shown here is derived from an EMBL/GenBank/DDBJ whole genome shotgun (WGS) entry which is preliminary data.</text>
</comment>
<evidence type="ECO:0000313" key="1">
    <source>
        <dbReference type="EMBL" id="MFC0274946.1"/>
    </source>
</evidence>
<keyword evidence="2" id="KW-1185">Reference proteome</keyword>
<reference evidence="1 2" key="1">
    <citation type="submission" date="2024-09" db="EMBL/GenBank/DDBJ databases">
        <authorList>
            <person name="Sun Q."/>
            <person name="Mori K."/>
        </authorList>
    </citation>
    <scope>NUCLEOTIDE SEQUENCE [LARGE SCALE GENOMIC DNA]</scope>
    <source>
        <strain evidence="1 2">CCM 7228</strain>
    </source>
</reference>
<dbReference type="RefSeq" id="WP_378939699.1">
    <property type="nucleotide sequence ID" value="NZ_JBHLVO010000057.1"/>
</dbReference>
<name>A0ABV6GMN7_9BACI</name>
<proteinExistence type="predicted"/>
<sequence length="72" mass="8029">MAGIPFSIMDEMTSSKRINVNSKEKKSIVINTFLTTKFILVIPVASKFLFSTDGPNKVASYFFRSISLHVGQ</sequence>
<evidence type="ECO:0000313" key="2">
    <source>
        <dbReference type="Proteomes" id="UP001589854"/>
    </source>
</evidence>
<dbReference type="EMBL" id="JBHLVO010000057">
    <property type="protein sequence ID" value="MFC0274946.1"/>
    <property type="molecule type" value="Genomic_DNA"/>
</dbReference>
<gene>
    <name evidence="1" type="ORF">ACFFIX_26965</name>
</gene>
<organism evidence="1 2">
    <name type="scientific">Metabacillus herbersteinensis</name>
    <dbReference type="NCBI Taxonomy" id="283816"/>
    <lineage>
        <taxon>Bacteria</taxon>
        <taxon>Bacillati</taxon>
        <taxon>Bacillota</taxon>
        <taxon>Bacilli</taxon>
        <taxon>Bacillales</taxon>
        <taxon>Bacillaceae</taxon>
        <taxon>Metabacillus</taxon>
    </lineage>
</organism>
<dbReference type="Proteomes" id="UP001589854">
    <property type="component" value="Unassembled WGS sequence"/>
</dbReference>